<proteinExistence type="predicted"/>
<accession>A0AAD7TM90</accession>
<dbReference type="Proteomes" id="UP001215151">
    <property type="component" value="Unassembled WGS sequence"/>
</dbReference>
<dbReference type="AlphaFoldDB" id="A0AAD7TM90"/>
<protein>
    <recommendedName>
        <fullName evidence="2">DUF7918 domain-containing protein</fullName>
    </recommendedName>
</protein>
<dbReference type="PANTHER" id="PTHR36223:SF1">
    <property type="entry name" value="TRANSCRIPTION ELONGATION FACTOR EAF N-TERMINAL DOMAIN-CONTAINING PROTEIN"/>
    <property type="match status" value="1"/>
</dbReference>
<dbReference type="EMBL" id="JAPEVG010000288">
    <property type="protein sequence ID" value="KAJ8469472.1"/>
    <property type="molecule type" value="Genomic_DNA"/>
</dbReference>
<name>A0AAD7TM90_9APHY</name>
<evidence type="ECO:0000313" key="3">
    <source>
        <dbReference type="EMBL" id="KAJ8469472.1"/>
    </source>
</evidence>
<comment type="caution">
    <text evidence="3">The sequence shown here is derived from an EMBL/GenBank/DDBJ whole genome shotgun (WGS) entry which is preliminary data.</text>
</comment>
<feature type="compositionally biased region" description="Acidic residues" evidence="1">
    <location>
        <begin position="226"/>
        <end position="237"/>
    </location>
</feature>
<gene>
    <name evidence="3" type="ORF">ONZ51_g8973</name>
</gene>
<organism evidence="3 4">
    <name type="scientific">Trametes cubensis</name>
    <dbReference type="NCBI Taxonomy" id="1111947"/>
    <lineage>
        <taxon>Eukaryota</taxon>
        <taxon>Fungi</taxon>
        <taxon>Dikarya</taxon>
        <taxon>Basidiomycota</taxon>
        <taxon>Agaricomycotina</taxon>
        <taxon>Agaricomycetes</taxon>
        <taxon>Polyporales</taxon>
        <taxon>Polyporaceae</taxon>
        <taxon>Trametes</taxon>
    </lineage>
</organism>
<reference evidence="3" key="1">
    <citation type="submission" date="2022-11" db="EMBL/GenBank/DDBJ databases">
        <title>Genome Sequence of Cubamyces cubensis.</title>
        <authorList>
            <person name="Buettner E."/>
        </authorList>
    </citation>
    <scope>NUCLEOTIDE SEQUENCE</scope>
    <source>
        <strain evidence="3">MPL-01</strain>
    </source>
</reference>
<evidence type="ECO:0000259" key="2">
    <source>
        <dbReference type="Pfam" id="PF25534"/>
    </source>
</evidence>
<dbReference type="InterPro" id="IPR057678">
    <property type="entry name" value="DUF7918"/>
</dbReference>
<evidence type="ECO:0000256" key="1">
    <source>
        <dbReference type="SAM" id="MobiDB-lite"/>
    </source>
</evidence>
<feature type="compositionally biased region" description="Polar residues" evidence="1">
    <location>
        <begin position="198"/>
        <end position="209"/>
    </location>
</feature>
<dbReference type="Pfam" id="PF25534">
    <property type="entry name" value="DUF7918"/>
    <property type="match status" value="1"/>
</dbReference>
<keyword evidence="4" id="KW-1185">Reference proteome</keyword>
<evidence type="ECO:0000313" key="4">
    <source>
        <dbReference type="Proteomes" id="UP001215151"/>
    </source>
</evidence>
<dbReference type="PANTHER" id="PTHR36223">
    <property type="entry name" value="BETA-LACTAMASE-TYPE TRANSPEPTIDASE FOLD DOMAIN CONTAINING PROTEIN"/>
    <property type="match status" value="1"/>
</dbReference>
<feature type="domain" description="DUF7918" evidence="2">
    <location>
        <begin position="117"/>
        <end position="180"/>
    </location>
</feature>
<sequence>MPLNLNGYTAHISSDSEELEAYGIQHEDDKKSFVIHYSDGSASTNFSVGIYVDGRFVRRMAVRRGQRSGDCEGLLLDSESLDEVRWFKFAPLVLTDDDRLLNAGKYENLVKPYTPPKVAEIGVVHEKSKKAGVHAVSFGEPVKAAGTRLYTTIGEEKAPFATFIFRYRPLELLRANGITPLPPRPEGRKKRSSDADAHNTSNDAGPSSNKRQRVDDAATQSVKPEPEEEDEDDDADEVTFLREQMVMLQQRLAEAEASQQARVRVKREVSPIRVPSSYSHEVIDLT</sequence>
<feature type="region of interest" description="Disordered" evidence="1">
    <location>
        <begin position="252"/>
        <end position="286"/>
    </location>
</feature>
<feature type="region of interest" description="Disordered" evidence="1">
    <location>
        <begin position="176"/>
        <end position="240"/>
    </location>
</feature>